<dbReference type="InterPro" id="IPR002347">
    <property type="entry name" value="SDR_fam"/>
</dbReference>
<keyword evidence="19" id="KW-1185">Reference proteome</keyword>
<evidence type="ECO:0000256" key="6">
    <source>
        <dbReference type="ARBA" id="ARBA00017650"/>
    </source>
</evidence>
<evidence type="ECO:0000256" key="8">
    <source>
        <dbReference type="ARBA" id="ARBA00029743"/>
    </source>
</evidence>
<dbReference type="RefSeq" id="WP_042739091.1">
    <property type="nucleotide sequence ID" value="NZ_BKAX01000004.1"/>
</dbReference>
<evidence type="ECO:0000256" key="7">
    <source>
        <dbReference type="ARBA" id="ARBA00023002"/>
    </source>
</evidence>
<dbReference type="GO" id="GO:0008206">
    <property type="term" value="P:bile acid metabolic process"/>
    <property type="evidence" value="ECO:0007669"/>
    <property type="project" value="UniProtKB-ARBA"/>
</dbReference>
<dbReference type="Proteomes" id="UP000321057">
    <property type="component" value="Unassembled WGS sequence"/>
</dbReference>
<comment type="function">
    <text evidence="2">Catalyzes the irreversible reduction of 2,3-butanediol to (S)-acetoin in the presence of NADH.</text>
</comment>
<evidence type="ECO:0000256" key="11">
    <source>
        <dbReference type="ARBA" id="ARBA00031758"/>
    </source>
</evidence>
<evidence type="ECO:0000256" key="1">
    <source>
        <dbReference type="ARBA" id="ARBA00002607"/>
    </source>
</evidence>
<evidence type="ECO:0000256" key="3">
    <source>
        <dbReference type="ARBA" id="ARBA00006484"/>
    </source>
</evidence>
<dbReference type="GeneID" id="93844476"/>
<dbReference type="Gene3D" id="3.40.50.720">
    <property type="entry name" value="NAD(P)-binding Rossmann-like Domain"/>
    <property type="match status" value="1"/>
</dbReference>
<dbReference type="PRINTS" id="PR00081">
    <property type="entry name" value="GDHRDH"/>
</dbReference>
<dbReference type="EC" id="1.1.1.304" evidence="4"/>
<comment type="catalytic activity">
    <reaction evidence="13">
        <text>(S)-acetoin + NAD(+) = diacetyl + NADH + H(+)</text>
        <dbReference type="Rhea" id="RHEA:27286"/>
        <dbReference type="ChEBI" id="CHEBI:15378"/>
        <dbReference type="ChEBI" id="CHEBI:15687"/>
        <dbReference type="ChEBI" id="CHEBI:16583"/>
        <dbReference type="ChEBI" id="CHEBI:57540"/>
        <dbReference type="ChEBI" id="CHEBI:57945"/>
        <dbReference type="EC" id="1.1.1.304"/>
    </reaction>
</comment>
<dbReference type="EMBL" id="UHDK01000001">
    <property type="protein sequence ID" value="SUM34455.1"/>
    <property type="molecule type" value="Genomic_DNA"/>
</dbReference>
<dbReference type="FunFam" id="3.40.50.720:FF:000084">
    <property type="entry name" value="Short-chain dehydrogenase reductase"/>
    <property type="match status" value="1"/>
</dbReference>
<reference evidence="14 19" key="3">
    <citation type="submission" date="2019-07" db="EMBL/GenBank/DDBJ databases">
        <title>Whole genome shotgun sequence of Staphylococcus gallinarum NBRC 109767.</title>
        <authorList>
            <person name="Hosoyama A."/>
            <person name="Uohara A."/>
            <person name="Ohji S."/>
            <person name="Ichikawa N."/>
        </authorList>
    </citation>
    <scope>NUCLEOTIDE SEQUENCE [LARGE SCALE GENOMIC DNA]</scope>
    <source>
        <strain evidence="14 19">NBRC 109767</strain>
    </source>
</reference>
<evidence type="ECO:0000256" key="9">
    <source>
        <dbReference type="ARBA" id="ARBA00029899"/>
    </source>
</evidence>
<dbReference type="InterPro" id="IPR020904">
    <property type="entry name" value="Sc_DH/Rdtase_CS"/>
</dbReference>
<evidence type="ECO:0000256" key="5">
    <source>
        <dbReference type="ARBA" id="ARBA00016110"/>
    </source>
</evidence>
<evidence type="ECO:0000256" key="10">
    <source>
        <dbReference type="ARBA" id="ARBA00029989"/>
    </source>
</evidence>
<dbReference type="Pfam" id="PF13561">
    <property type="entry name" value="adh_short_C2"/>
    <property type="match status" value="1"/>
</dbReference>
<dbReference type="GO" id="GO:0052588">
    <property type="term" value="F:diacetyl reductase ((S)-acetoin forming) (NAD+) activity"/>
    <property type="evidence" value="ECO:0007669"/>
    <property type="project" value="UniProtKB-EC"/>
</dbReference>
<sequence length="263" mass="28559">MFTDLKDKVVVITGAGSGIGKSFAEAFGKAEAKVVMNYRSEHHVEDVDQSIKLIEEAGGQAIKVQADVSVEADVNRLVQTAVDTFGTLDIMINNAGFEKPIPTHEMPLEEWQKVIDINLTGAFIGSKAAVNQFFKEDKKGVILNTSSVHDTIPWPNYANYAASKGGLKLMMETMSMEYAQYGIRINNISPGAIVTEHTREKFSDPTTRAETLEMIPAKEIGEADQVANVALFLASDLASYIHGTTIYVDGGMTNYPAFMGGKG</sequence>
<dbReference type="Proteomes" id="UP000255277">
    <property type="component" value="Unassembled WGS sequence"/>
</dbReference>
<evidence type="ECO:0000313" key="19">
    <source>
        <dbReference type="Proteomes" id="UP000321057"/>
    </source>
</evidence>
<gene>
    <name evidence="15" type="ORF">BUZ01_05410</name>
    <name evidence="16" type="ORF">NCTC12195_03980</name>
    <name evidence="14" type="ORF">SGA02_15040</name>
</gene>
<dbReference type="PRINTS" id="PR00080">
    <property type="entry name" value="SDRFAMILY"/>
</dbReference>
<dbReference type="Proteomes" id="UP000283576">
    <property type="component" value="Unassembled WGS sequence"/>
</dbReference>
<evidence type="ECO:0000313" key="18">
    <source>
        <dbReference type="Proteomes" id="UP000283576"/>
    </source>
</evidence>
<keyword evidence="7 16" id="KW-0560">Oxidoreductase</keyword>
<comment type="function">
    <text evidence="1">Catalyzes the NADPH-dependent reduction of beta-ketoacyl-ACP substrates to beta-hydroxyacyl-ACP products, the first reductive step in the elongation cycle of fatty acid biosynthesis.</text>
</comment>
<evidence type="ECO:0000256" key="2">
    <source>
        <dbReference type="ARBA" id="ARBA00003200"/>
    </source>
</evidence>
<dbReference type="InterPro" id="IPR036291">
    <property type="entry name" value="NAD(P)-bd_dom_sf"/>
</dbReference>
<dbReference type="PROSITE" id="PS00061">
    <property type="entry name" value="ADH_SHORT"/>
    <property type="match status" value="1"/>
</dbReference>
<reference evidence="15 18" key="1">
    <citation type="journal article" date="2016" name="Front. Microbiol.">
        <title>Comprehensive Phylogenetic Analysis of Bovine Non-aureus Staphylococci Species Based on Whole-Genome Sequencing.</title>
        <authorList>
            <person name="Naushad S."/>
            <person name="Barkema H.W."/>
            <person name="Luby C."/>
            <person name="Condas L.A."/>
            <person name="Nobrega D.B."/>
            <person name="Carson D.A."/>
            <person name="De Buck J."/>
        </authorList>
    </citation>
    <scope>NUCLEOTIDE SEQUENCE [LARGE SCALE GENOMIC DNA]</scope>
    <source>
        <strain evidence="15 18">SNUC 1388</strain>
    </source>
</reference>
<dbReference type="PANTHER" id="PTHR42879">
    <property type="entry name" value="3-OXOACYL-(ACYL-CARRIER-PROTEIN) REDUCTASE"/>
    <property type="match status" value="1"/>
</dbReference>
<evidence type="ECO:0000313" key="16">
    <source>
        <dbReference type="EMBL" id="SUM34455.1"/>
    </source>
</evidence>
<dbReference type="AlphaFoldDB" id="A0A0D0SQC2"/>
<dbReference type="EMBL" id="QXRZ01000002">
    <property type="protein sequence ID" value="RIL44069.1"/>
    <property type="molecule type" value="Genomic_DNA"/>
</dbReference>
<protein>
    <recommendedName>
        <fullName evidence="6">3-oxoacyl-[acyl-carrier-protein] reductase FabG</fullName>
        <ecNumber evidence="4">1.1.1.304</ecNumber>
    </recommendedName>
    <alternativeName>
        <fullName evidence="10">Acetoin(diacetyl) reductase</fullName>
    </alternativeName>
    <alternativeName>
        <fullName evidence="8 12">Beta-Ketoacyl-acyl carrier protein reductase</fullName>
    </alternativeName>
    <alternativeName>
        <fullName evidence="9">Beta-ketoacyl-ACP reductase</fullName>
    </alternativeName>
    <alternativeName>
        <fullName evidence="5">Diacetyl reductase [(S)-acetoin forming]</fullName>
    </alternativeName>
    <alternativeName>
        <fullName evidence="11">Meso-2,3-butanediol dehydrogenase</fullName>
    </alternativeName>
</protein>
<dbReference type="OrthoDB" id="9803333at2"/>
<accession>A0A0D0SQC2</accession>
<dbReference type="NCBIfam" id="NF005559">
    <property type="entry name" value="PRK07231.1"/>
    <property type="match status" value="1"/>
</dbReference>
<evidence type="ECO:0000256" key="13">
    <source>
        <dbReference type="ARBA" id="ARBA00047315"/>
    </source>
</evidence>
<proteinExistence type="inferred from homology"/>
<evidence type="ECO:0000256" key="4">
    <source>
        <dbReference type="ARBA" id="ARBA00012848"/>
    </source>
</evidence>
<evidence type="ECO:0000313" key="15">
    <source>
        <dbReference type="EMBL" id="RIL44069.1"/>
    </source>
</evidence>
<dbReference type="InterPro" id="IPR050259">
    <property type="entry name" value="SDR"/>
</dbReference>
<evidence type="ECO:0000313" key="14">
    <source>
        <dbReference type="EMBL" id="GEQ05676.1"/>
    </source>
</evidence>
<reference evidence="16 17" key="2">
    <citation type="submission" date="2018-06" db="EMBL/GenBank/DDBJ databases">
        <authorList>
            <consortium name="Pathogen Informatics"/>
            <person name="Doyle S."/>
        </authorList>
    </citation>
    <scope>NUCLEOTIDE SEQUENCE [LARGE SCALE GENOMIC DNA]</scope>
    <source>
        <strain evidence="16 17">NCTC12195</strain>
    </source>
</reference>
<evidence type="ECO:0000256" key="12">
    <source>
        <dbReference type="ARBA" id="ARBA00032683"/>
    </source>
</evidence>
<evidence type="ECO:0000313" key="17">
    <source>
        <dbReference type="Proteomes" id="UP000255277"/>
    </source>
</evidence>
<dbReference type="STRING" id="1293.SH09_07825"/>
<comment type="similarity">
    <text evidence="3">Belongs to the short-chain dehydrogenases/reductases (SDR) family.</text>
</comment>
<dbReference type="PANTHER" id="PTHR42879:SF2">
    <property type="entry name" value="3-OXOACYL-[ACYL-CARRIER-PROTEIN] REDUCTASE FABG"/>
    <property type="match status" value="1"/>
</dbReference>
<organism evidence="16 17">
    <name type="scientific">Staphylococcus gallinarum</name>
    <dbReference type="NCBI Taxonomy" id="1293"/>
    <lineage>
        <taxon>Bacteria</taxon>
        <taxon>Bacillati</taxon>
        <taxon>Bacillota</taxon>
        <taxon>Bacilli</taxon>
        <taxon>Bacillales</taxon>
        <taxon>Staphylococcaceae</taxon>
        <taxon>Staphylococcus</taxon>
    </lineage>
</organism>
<dbReference type="SUPFAM" id="SSF51735">
    <property type="entry name" value="NAD(P)-binding Rossmann-fold domains"/>
    <property type="match status" value="1"/>
</dbReference>
<dbReference type="EMBL" id="BKAX01000004">
    <property type="protein sequence ID" value="GEQ05676.1"/>
    <property type="molecule type" value="Genomic_DNA"/>
</dbReference>
<name>A0A0D0SQC2_STAGA</name>